<dbReference type="RefSeq" id="WP_151672263.1">
    <property type="nucleotide sequence ID" value="NZ_BKCG01000001.1"/>
</dbReference>
<evidence type="ECO:0000313" key="2">
    <source>
        <dbReference type="EMBL" id="GER58171.1"/>
    </source>
</evidence>
<sequence>MKFQKFLYLFAVVIAFTACKNENSSNPEVIEVASNEGADLDVSERSGVTFKDNRVTTSFKLYNAVRAALVNTNSEDAAKYADILYRSEIMQEADENVKEAIKSIMESTDVEDQRKHFMTVSAAIEKLVEGQVESGIVYKQYCPMAFGNTGAYWISDSKEIRNPYFGDKMLKCGRVDAKIE</sequence>
<name>A0A5J4IX81_9FLAO</name>
<dbReference type="Proteomes" id="UP000326509">
    <property type="component" value="Unassembled WGS sequence"/>
</dbReference>
<dbReference type="PROSITE" id="PS51257">
    <property type="entry name" value="PROKAR_LIPOPROTEIN"/>
    <property type="match status" value="1"/>
</dbReference>
<reference evidence="2 3" key="1">
    <citation type="submission" date="2019-08" db="EMBL/GenBank/DDBJ databases">
        <title>Draft genome sequence of Ulvibacter marinus type strain NBRC 109484.</title>
        <authorList>
            <person name="Kawano K."/>
            <person name="Ushijima N."/>
            <person name="Kihara M."/>
            <person name="Itoh H."/>
        </authorList>
    </citation>
    <scope>NUCLEOTIDE SEQUENCE [LARGE SCALE GENOMIC DNA]</scope>
    <source>
        <strain evidence="2 3">NBRC 109484</strain>
    </source>
</reference>
<organism evidence="2 3">
    <name type="scientific">Patiriisocius marinus</name>
    <dbReference type="NCBI Taxonomy" id="1397112"/>
    <lineage>
        <taxon>Bacteria</taxon>
        <taxon>Pseudomonadati</taxon>
        <taxon>Bacteroidota</taxon>
        <taxon>Flavobacteriia</taxon>
        <taxon>Flavobacteriales</taxon>
        <taxon>Flavobacteriaceae</taxon>
        <taxon>Patiriisocius</taxon>
    </lineage>
</organism>
<keyword evidence="3" id="KW-1185">Reference proteome</keyword>
<dbReference type="Pfam" id="PF11827">
    <property type="entry name" value="DUF3347"/>
    <property type="match status" value="1"/>
</dbReference>
<dbReference type="InterPro" id="IPR021782">
    <property type="entry name" value="DUF3347"/>
</dbReference>
<feature type="domain" description="DUF3347" evidence="1">
    <location>
        <begin position="60"/>
        <end position="130"/>
    </location>
</feature>
<evidence type="ECO:0000259" key="1">
    <source>
        <dbReference type="Pfam" id="PF11827"/>
    </source>
</evidence>
<comment type="caution">
    <text evidence="2">The sequence shown here is derived from an EMBL/GenBank/DDBJ whole genome shotgun (WGS) entry which is preliminary data.</text>
</comment>
<dbReference type="AlphaFoldDB" id="A0A5J4IX81"/>
<dbReference type="EMBL" id="BKCG01000001">
    <property type="protein sequence ID" value="GER58171.1"/>
    <property type="molecule type" value="Genomic_DNA"/>
</dbReference>
<protein>
    <recommendedName>
        <fullName evidence="1">DUF3347 domain-containing protein</fullName>
    </recommendedName>
</protein>
<dbReference type="OrthoDB" id="5513217at2"/>
<evidence type="ECO:0000313" key="3">
    <source>
        <dbReference type="Proteomes" id="UP000326509"/>
    </source>
</evidence>
<accession>A0A5J4IX81</accession>
<gene>
    <name evidence="2" type="ORF">ULMA_02790</name>
</gene>
<proteinExistence type="predicted"/>